<keyword evidence="1" id="KW-1133">Transmembrane helix</keyword>
<dbReference type="GeneID" id="98919102"/>
<organism evidence="2 3">
    <name type="scientific">Eshraghiella crossota DSM 2876</name>
    <dbReference type="NCBI Taxonomy" id="511680"/>
    <lineage>
        <taxon>Bacteria</taxon>
        <taxon>Bacillati</taxon>
        <taxon>Bacillota</taxon>
        <taxon>Clostridia</taxon>
        <taxon>Lachnospirales</taxon>
        <taxon>Lachnospiraceae</taxon>
        <taxon>Eshraghiella</taxon>
    </lineage>
</organism>
<dbReference type="STRING" id="45851.BHV86_04625"/>
<feature type="transmembrane region" description="Helical" evidence="1">
    <location>
        <begin position="27"/>
        <end position="48"/>
    </location>
</feature>
<dbReference type="HOGENOM" id="CLU_104971_1_0_9"/>
<dbReference type="eggNOG" id="ENOG5031RC2">
    <property type="taxonomic scope" value="Bacteria"/>
</dbReference>
<protein>
    <recommendedName>
        <fullName evidence="4">YcxB-like protein domain-containing protein</fullName>
    </recommendedName>
</protein>
<dbReference type="Proteomes" id="UP000006238">
    <property type="component" value="Unassembled WGS sequence"/>
</dbReference>
<sequence>MNEVNFDIQITDKDLFKFSINNIYRKFTGILWIVFSITVIFITVYTWGDISINNSILLICMALLFSVMNPFLLWTKSKSQIKKNETMQKPIHYCINGKGVTISQGERTDHVDWNQTWKAVRYGNLVIIYVSSIRAFVLPVSQIGEQYDKLVKILSDGLQTRNHVK</sequence>
<keyword evidence="1" id="KW-0472">Membrane</keyword>
<evidence type="ECO:0000313" key="3">
    <source>
        <dbReference type="Proteomes" id="UP000006238"/>
    </source>
</evidence>
<feature type="transmembrane region" description="Helical" evidence="1">
    <location>
        <begin position="54"/>
        <end position="74"/>
    </location>
</feature>
<evidence type="ECO:0008006" key="4">
    <source>
        <dbReference type="Google" id="ProtNLM"/>
    </source>
</evidence>
<keyword evidence="1" id="KW-0812">Transmembrane</keyword>
<proteinExistence type="predicted"/>
<dbReference type="RefSeq" id="WP_005602548.1">
    <property type="nucleotide sequence ID" value="NZ_GG663523.1"/>
</dbReference>
<evidence type="ECO:0000256" key="1">
    <source>
        <dbReference type="SAM" id="Phobius"/>
    </source>
</evidence>
<gene>
    <name evidence="2" type="ORF">BUTYVIB_01170</name>
</gene>
<accession>D4RZA4</accession>
<name>D4RZA4_9FIRM</name>
<reference evidence="2 3" key="1">
    <citation type="submission" date="2010-02" db="EMBL/GenBank/DDBJ databases">
        <authorList>
            <person name="Weinstock G."/>
            <person name="Sodergren E."/>
            <person name="Clifton S."/>
            <person name="Fulton L."/>
            <person name="Fulton B."/>
            <person name="Courtney L."/>
            <person name="Fronick C."/>
            <person name="Harrison M."/>
            <person name="Strong C."/>
            <person name="Farmer C."/>
            <person name="Delahaunty K."/>
            <person name="Markovic C."/>
            <person name="Hall O."/>
            <person name="Minx P."/>
            <person name="Tomlinson C."/>
            <person name="Mitreva M."/>
            <person name="Nelson J."/>
            <person name="Hou S."/>
            <person name="Wollam A."/>
            <person name="Pepin K.H."/>
            <person name="Johnson M."/>
            <person name="Bhonagiri V."/>
            <person name="Zhang X."/>
            <person name="Suruliraj S."/>
            <person name="Warren W."/>
            <person name="Chinwalla A."/>
            <person name="Mardis E.R."/>
            <person name="Wilson R.K."/>
        </authorList>
    </citation>
    <scope>NUCLEOTIDE SEQUENCE [LARGE SCALE GENOMIC DNA]</scope>
    <source>
        <strain evidence="2 3">DSM 2876</strain>
    </source>
</reference>
<evidence type="ECO:0000313" key="2">
    <source>
        <dbReference type="EMBL" id="EFF68648.1"/>
    </source>
</evidence>
<comment type="caution">
    <text evidence="2">The sequence shown here is derived from an EMBL/GenBank/DDBJ whole genome shotgun (WGS) entry which is preliminary data.</text>
</comment>
<keyword evidence="3" id="KW-1185">Reference proteome</keyword>
<dbReference type="EMBL" id="ABWN01000027">
    <property type="protein sequence ID" value="EFF68648.1"/>
    <property type="molecule type" value="Genomic_DNA"/>
</dbReference>
<dbReference type="AlphaFoldDB" id="D4RZA4"/>